<dbReference type="GO" id="GO:0015740">
    <property type="term" value="P:C4-dicarboxylate transport"/>
    <property type="evidence" value="ECO:0007669"/>
    <property type="project" value="TreeGrafter"/>
</dbReference>
<dbReference type="InterPro" id="IPR055348">
    <property type="entry name" value="DctQ"/>
</dbReference>
<keyword evidence="4" id="KW-0997">Cell inner membrane</keyword>
<dbReference type="PANTHER" id="PTHR35011">
    <property type="entry name" value="2,3-DIKETO-L-GULONATE TRAP TRANSPORTER SMALL PERMEASE PROTEIN YIAM"/>
    <property type="match status" value="1"/>
</dbReference>
<keyword evidence="12" id="KW-1185">Reference proteome</keyword>
<protein>
    <submittedName>
        <fullName evidence="11">C4-dicarboxylate transporter, DctQ subunit</fullName>
    </submittedName>
</protein>
<organism evidence="11 12">
    <name type="scientific">Desulfonauticus submarinus</name>
    <dbReference type="NCBI Taxonomy" id="206665"/>
    <lineage>
        <taxon>Bacteria</taxon>
        <taxon>Pseudomonadati</taxon>
        <taxon>Thermodesulfobacteriota</taxon>
        <taxon>Desulfovibrionia</taxon>
        <taxon>Desulfovibrionales</taxon>
        <taxon>Desulfonauticaceae</taxon>
        <taxon>Desulfonauticus</taxon>
    </lineage>
</organism>
<dbReference type="Proteomes" id="UP000199602">
    <property type="component" value="Unassembled WGS sequence"/>
</dbReference>
<dbReference type="OrthoDB" id="9791324at2"/>
<evidence type="ECO:0000256" key="6">
    <source>
        <dbReference type="ARBA" id="ARBA00022989"/>
    </source>
</evidence>
<feature type="transmembrane region" description="Helical" evidence="9">
    <location>
        <begin position="87"/>
        <end position="108"/>
    </location>
</feature>
<dbReference type="GO" id="GO:0005886">
    <property type="term" value="C:plasma membrane"/>
    <property type="evidence" value="ECO:0007669"/>
    <property type="project" value="UniProtKB-SubCell"/>
</dbReference>
<feature type="transmembrane region" description="Helical" evidence="9">
    <location>
        <begin position="44"/>
        <end position="66"/>
    </location>
</feature>
<name>A0A1H0CIW3_9BACT</name>
<evidence type="ECO:0000256" key="9">
    <source>
        <dbReference type="SAM" id="Phobius"/>
    </source>
</evidence>
<evidence type="ECO:0000256" key="8">
    <source>
        <dbReference type="ARBA" id="ARBA00038436"/>
    </source>
</evidence>
<reference evidence="11 12" key="1">
    <citation type="submission" date="2016-10" db="EMBL/GenBank/DDBJ databases">
        <authorList>
            <person name="de Groot N.N."/>
        </authorList>
    </citation>
    <scope>NUCLEOTIDE SEQUENCE [LARGE SCALE GENOMIC DNA]</scope>
    <source>
        <strain evidence="11 12">DSM 15269</strain>
    </source>
</reference>
<evidence type="ECO:0000256" key="4">
    <source>
        <dbReference type="ARBA" id="ARBA00022519"/>
    </source>
</evidence>
<dbReference type="PANTHER" id="PTHR35011:SF2">
    <property type="entry name" value="2,3-DIKETO-L-GULONATE TRAP TRANSPORTER SMALL PERMEASE PROTEIN YIAM"/>
    <property type="match status" value="1"/>
</dbReference>
<dbReference type="RefSeq" id="WP_092064159.1">
    <property type="nucleotide sequence ID" value="NZ_FNIN01000003.1"/>
</dbReference>
<keyword evidence="6 9" id="KW-1133">Transmembrane helix</keyword>
<comment type="similarity">
    <text evidence="8">Belongs to the TRAP transporter small permease family.</text>
</comment>
<keyword evidence="7 9" id="KW-0472">Membrane</keyword>
<comment type="subcellular location">
    <subcellularLocation>
        <location evidence="1">Cell inner membrane</location>
        <topology evidence="1">Multi-pass membrane protein</topology>
    </subcellularLocation>
</comment>
<keyword evidence="5 9" id="KW-0812">Transmembrane</keyword>
<dbReference type="InterPro" id="IPR007387">
    <property type="entry name" value="TRAP_DctQ"/>
</dbReference>
<dbReference type="STRING" id="206665.SAMN04488516_10366"/>
<feature type="transmembrane region" description="Helical" evidence="9">
    <location>
        <begin position="128"/>
        <end position="147"/>
    </location>
</feature>
<keyword evidence="2" id="KW-0813">Transport</keyword>
<evidence type="ECO:0000313" key="12">
    <source>
        <dbReference type="Proteomes" id="UP000199602"/>
    </source>
</evidence>
<dbReference type="EMBL" id="FNIN01000003">
    <property type="protein sequence ID" value="SDN57783.1"/>
    <property type="molecule type" value="Genomic_DNA"/>
</dbReference>
<evidence type="ECO:0000259" key="10">
    <source>
        <dbReference type="Pfam" id="PF04290"/>
    </source>
</evidence>
<evidence type="ECO:0000256" key="5">
    <source>
        <dbReference type="ARBA" id="ARBA00022692"/>
    </source>
</evidence>
<feature type="transmembrane region" description="Helical" evidence="9">
    <location>
        <begin position="12"/>
        <end position="38"/>
    </location>
</feature>
<keyword evidence="3" id="KW-1003">Cell membrane</keyword>
<evidence type="ECO:0000256" key="7">
    <source>
        <dbReference type="ARBA" id="ARBA00023136"/>
    </source>
</evidence>
<gene>
    <name evidence="11" type="ORF">SAMN04488516_10366</name>
</gene>
<dbReference type="GO" id="GO:0022857">
    <property type="term" value="F:transmembrane transporter activity"/>
    <property type="evidence" value="ECO:0007669"/>
    <property type="project" value="TreeGrafter"/>
</dbReference>
<dbReference type="AlphaFoldDB" id="A0A1H0CIW3"/>
<feature type="domain" description="Tripartite ATP-independent periplasmic transporters DctQ component" evidence="10">
    <location>
        <begin position="25"/>
        <end position="155"/>
    </location>
</feature>
<dbReference type="Pfam" id="PF04290">
    <property type="entry name" value="DctQ"/>
    <property type="match status" value="1"/>
</dbReference>
<evidence type="ECO:0000256" key="1">
    <source>
        <dbReference type="ARBA" id="ARBA00004429"/>
    </source>
</evidence>
<accession>A0A1H0CIW3</accession>
<evidence type="ECO:0000313" key="11">
    <source>
        <dbReference type="EMBL" id="SDN57783.1"/>
    </source>
</evidence>
<sequence length="172" mass="19641">MLAKLDKAISYFSLVIMTICMSVATIVAFINVVLRYLLNTSLPWAGALTAYLFIWSALFGAAYGFRTGMHIGVTIIIQSLKPKIGKILLIINLIIILLFLICFTKWGIDFIIFSINLHQIDIDLRIPFWIIYLCVPLSLLISTYQVFLKLLKTIRTPADKFSYDQIMQDQNQ</sequence>
<evidence type="ECO:0000256" key="3">
    <source>
        <dbReference type="ARBA" id="ARBA00022475"/>
    </source>
</evidence>
<evidence type="ECO:0000256" key="2">
    <source>
        <dbReference type="ARBA" id="ARBA00022448"/>
    </source>
</evidence>
<proteinExistence type="inferred from homology"/>